<proteinExistence type="predicted"/>
<dbReference type="EMBL" id="BOOG01000071">
    <property type="protein sequence ID" value="GIH73078.1"/>
    <property type="molecule type" value="Genomic_DNA"/>
</dbReference>
<accession>A0A8J3RIQ2</accession>
<dbReference type="AlphaFoldDB" id="A0A8J3RIQ2"/>
<name>A0A8J3RIQ2_9ACTN</name>
<evidence type="ECO:0000313" key="2">
    <source>
        <dbReference type="Proteomes" id="UP000610966"/>
    </source>
</evidence>
<reference evidence="1" key="1">
    <citation type="submission" date="2021-01" db="EMBL/GenBank/DDBJ databases">
        <title>Whole genome shotgun sequence of Sphaerimonospora thailandensis NBRC 107569.</title>
        <authorList>
            <person name="Komaki H."/>
            <person name="Tamura T."/>
        </authorList>
    </citation>
    <scope>NUCLEOTIDE SEQUENCE</scope>
    <source>
        <strain evidence="1">NBRC 107569</strain>
    </source>
</reference>
<dbReference type="RefSeq" id="WP_204018718.1">
    <property type="nucleotide sequence ID" value="NZ_BOOG01000071.1"/>
</dbReference>
<protein>
    <submittedName>
        <fullName evidence="1">Uncharacterized protein</fullName>
    </submittedName>
</protein>
<keyword evidence="2" id="KW-1185">Reference proteome</keyword>
<organism evidence="1 2">
    <name type="scientific">Sphaerimonospora thailandensis</name>
    <dbReference type="NCBI Taxonomy" id="795644"/>
    <lineage>
        <taxon>Bacteria</taxon>
        <taxon>Bacillati</taxon>
        <taxon>Actinomycetota</taxon>
        <taxon>Actinomycetes</taxon>
        <taxon>Streptosporangiales</taxon>
        <taxon>Streptosporangiaceae</taxon>
        <taxon>Sphaerimonospora</taxon>
    </lineage>
</organism>
<evidence type="ECO:0000313" key="1">
    <source>
        <dbReference type="EMBL" id="GIH73078.1"/>
    </source>
</evidence>
<sequence length="52" mass="5428">MIEKTKEEAAARAVAAGADPAQVQIVELSEIPLSYLPELAVRLQVKAAGPLA</sequence>
<comment type="caution">
    <text evidence="1">The sequence shown here is derived from an EMBL/GenBank/DDBJ whole genome shotgun (WGS) entry which is preliminary data.</text>
</comment>
<gene>
    <name evidence="1" type="ORF">Mth01_53310</name>
</gene>
<dbReference type="Proteomes" id="UP000610966">
    <property type="component" value="Unassembled WGS sequence"/>
</dbReference>